<dbReference type="Proteomes" id="UP000078541">
    <property type="component" value="Unassembled WGS sequence"/>
</dbReference>
<proteinExistence type="predicted"/>
<dbReference type="EMBL" id="KQ981727">
    <property type="protein sequence ID" value="KYN36892.1"/>
    <property type="molecule type" value="Genomic_DNA"/>
</dbReference>
<dbReference type="AlphaFoldDB" id="A0A195F9K3"/>
<accession>A0A195F9K3</accession>
<reference evidence="1 2" key="1">
    <citation type="submission" date="2016-03" db="EMBL/GenBank/DDBJ databases">
        <title>Trachymyrmex septentrionalis WGS genome.</title>
        <authorList>
            <person name="Nygaard S."/>
            <person name="Hu H."/>
            <person name="Boomsma J."/>
            <person name="Zhang G."/>
        </authorList>
    </citation>
    <scope>NUCLEOTIDE SEQUENCE [LARGE SCALE GENOMIC DNA]</scope>
    <source>
        <strain evidence="1">Tsep2-gDNA-1</strain>
        <tissue evidence="1">Whole body</tissue>
    </source>
</reference>
<sequence>MFRRKSYVHAYPPGPRGDYGDSLAAPVNHSGLRDEDGRWALNVGVSEQNIRASERRRIKLWSRMGRTARACPKMAEHERRKPTRLARVPRDIQWFQYRAAAGQDSMWLHREGGLLSYASRRYATRMVLPADRARRHGRLARSCASRENWKALGHSARFRRNFKRAPKTGASPKTALPRRLFIFSDETGALAPACGFDLQRGNAAVQIVGILFAQSISSAR</sequence>
<protein>
    <submittedName>
        <fullName evidence="1">Uncharacterized protein</fullName>
    </submittedName>
</protein>
<evidence type="ECO:0000313" key="2">
    <source>
        <dbReference type="Proteomes" id="UP000078541"/>
    </source>
</evidence>
<organism evidence="1 2">
    <name type="scientific">Trachymyrmex septentrionalis</name>
    <dbReference type="NCBI Taxonomy" id="34720"/>
    <lineage>
        <taxon>Eukaryota</taxon>
        <taxon>Metazoa</taxon>
        <taxon>Ecdysozoa</taxon>
        <taxon>Arthropoda</taxon>
        <taxon>Hexapoda</taxon>
        <taxon>Insecta</taxon>
        <taxon>Pterygota</taxon>
        <taxon>Neoptera</taxon>
        <taxon>Endopterygota</taxon>
        <taxon>Hymenoptera</taxon>
        <taxon>Apocrita</taxon>
        <taxon>Aculeata</taxon>
        <taxon>Formicoidea</taxon>
        <taxon>Formicidae</taxon>
        <taxon>Myrmicinae</taxon>
        <taxon>Trachymyrmex</taxon>
    </lineage>
</organism>
<evidence type="ECO:0000313" key="1">
    <source>
        <dbReference type="EMBL" id="KYN36892.1"/>
    </source>
</evidence>
<keyword evidence="2" id="KW-1185">Reference proteome</keyword>
<gene>
    <name evidence="1" type="ORF">ALC56_08683</name>
</gene>
<name>A0A195F9K3_9HYME</name>